<dbReference type="RefSeq" id="WP_119517016.1">
    <property type="nucleotide sequence ID" value="NZ_NQYH01000021.1"/>
</dbReference>
<name>A0A3A1YN57_9BURK</name>
<evidence type="ECO:0000313" key="5">
    <source>
        <dbReference type="EMBL" id="RIY39115.1"/>
    </source>
</evidence>
<comment type="similarity">
    <text evidence="1">Belongs to the CsgA/CsgB family.</text>
</comment>
<accession>A0A3A1YN57</accession>
<dbReference type="GO" id="GO:0009289">
    <property type="term" value="C:pilus"/>
    <property type="evidence" value="ECO:0007669"/>
    <property type="project" value="InterPro"/>
</dbReference>
<dbReference type="OrthoDB" id="8686224at2"/>
<feature type="region of interest" description="Disordered" evidence="3">
    <location>
        <begin position="170"/>
        <end position="197"/>
    </location>
</feature>
<evidence type="ECO:0000313" key="6">
    <source>
        <dbReference type="Proteomes" id="UP000266206"/>
    </source>
</evidence>
<comment type="caution">
    <text evidence="5">The sequence shown here is derived from an EMBL/GenBank/DDBJ whole genome shotgun (WGS) entry which is preliminary data.</text>
</comment>
<evidence type="ECO:0000256" key="3">
    <source>
        <dbReference type="SAM" id="MobiDB-lite"/>
    </source>
</evidence>
<protein>
    <recommendedName>
        <fullName evidence="7">Curlin</fullName>
    </recommendedName>
</protein>
<evidence type="ECO:0000256" key="1">
    <source>
        <dbReference type="ARBA" id="ARBA00009766"/>
    </source>
</evidence>
<feature type="chain" id="PRO_5017345458" description="Curlin" evidence="4">
    <location>
        <begin position="26"/>
        <end position="253"/>
    </location>
</feature>
<keyword evidence="2 4" id="KW-0732">Signal</keyword>
<dbReference type="EMBL" id="NQYH01000021">
    <property type="protein sequence ID" value="RIY39115.1"/>
    <property type="molecule type" value="Genomic_DNA"/>
</dbReference>
<dbReference type="Proteomes" id="UP000266206">
    <property type="component" value="Unassembled WGS sequence"/>
</dbReference>
<evidence type="ECO:0000256" key="2">
    <source>
        <dbReference type="ARBA" id="ARBA00022729"/>
    </source>
</evidence>
<organism evidence="5 6">
    <name type="scientific">Neopusillimonas maritima</name>
    <dbReference type="NCBI Taxonomy" id="2026239"/>
    <lineage>
        <taxon>Bacteria</taxon>
        <taxon>Pseudomonadati</taxon>
        <taxon>Pseudomonadota</taxon>
        <taxon>Betaproteobacteria</taxon>
        <taxon>Burkholderiales</taxon>
        <taxon>Alcaligenaceae</taxon>
        <taxon>Neopusillimonas</taxon>
    </lineage>
</organism>
<evidence type="ECO:0008006" key="7">
    <source>
        <dbReference type="Google" id="ProtNLM"/>
    </source>
</evidence>
<feature type="signal peptide" evidence="4">
    <location>
        <begin position="1"/>
        <end position="25"/>
    </location>
</feature>
<reference evidence="5 6" key="1">
    <citation type="submission" date="2017-08" db="EMBL/GenBank/DDBJ databases">
        <title>Pusillimonas indicus sp. nov., a member of the family Alcaligenaceae isolated from surface seawater.</title>
        <authorList>
            <person name="Li J."/>
        </authorList>
    </citation>
    <scope>NUCLEOTIDE SEQUENCE [LARGE SCALE GENOMIC DNA]</scope>
    <source>
        <strain evidence="5 6">L52-1-41</strain>
    </source>
</reference>
<proteinExistence type="inferred from homology"/>
<dbReference type="InterPro" id="IPR009742">
    <property type="entry name" value="Curlin_rpt"/>
</dbReference>
<dbReference type="AlphaFoldDB" id="A0A3A1YN57"/>
<gene>
    <name evidence="5" type="ORF">CJP73_15420</name>
</gene>
<evidence type="ECO:0000256" key="4">
    <source>
        <dbReference type="SAM" id="SignalP"/>
    </source>
</evidence>
<dbReference type="GO" id="GO:0007155">
    <property type="term" value="P:cell adhesion"/>
    <property type="evidence" value="ECO:0007669"/>
    <property type="project" value="InterPro"/>
</dbReference>
<sequence length="253" mass="26721">MRIYQLTSLACGLTLAFGVASSAMAENTATIYQNGFGNDSSIEQYDNQNAAATVTTYGSFNDNVVIQQDTQSTTANILTSWGNNNDNYINQENVQNSSADVFQSADFSKVVIEQGGTTALVGGGCGWFGCWPGYPVTVDGTNQVAAVNQLSGWGHDAYIGQTGHNVSSTITQSGHRNKAVSVQRGTGGDPDSSIITQSGSHNFASVDQYGKDLTSTVSQTGGYNVANVMQRHSGQTATVTQVGYFNKANVIQH</sequence>
<dbReference type="Pfam" id="PF07012">
    <property type="entry name" value="Curlin_rpt"/>
    <property type="match status" value="1"/>
</dbReference>